<sequence>MRQWCPERNRRTNDGKGPSADTIPHPQAARPESIRGSRLERPPRAQHRAQQKEAEKPWLRATSRALAELEVRSGLDLYCPSSVSTKAFSCPCHTGWYSYHPNEKLYNDFPQIHCIPESLLLALLAHWEFHFPAVSSSSEPKHGPPLTYIPSPFHCLV</sequence>
<dbReference type="InParanoid" id="G5BGV5"/>
<feature type="compositionally biased region" description="Basic and acidic residues" evidence="1">
    <location>
        <begin position="1"/>
        <end position="14"/>
    </location>
</feature>
<proteinExistence type="predicted"/>
<evidence type="ECO:0000313" key="2">
    <source>
        <dbReference type="EMBL" id="EHB08516.1"/>
    </source>
</evidence>
<evidence type="ECO:0000256" key="1">
    <source>
        <dbReference type="SAM" id="MobiDB-lite"/>
    </source>
</evidence>
<dbReference type="Proteomes" id="UP000006813">
    <property type="component" value="Unassembled WGS sequence"/>
</dbReference>
<protein>
    <submittedName>
        <fullName evidence="2">Uncharacterized protein</fullName>
    </submittedName>
</protein>
<dbReference type="AlphaFoldDB" id="G5BGV5"/>
<feature type="compositionally biased region" description="Basic and acidic residues" evidence="1">
    <location>
        <begin position="32"/>
        <end position="43"/>
    </location>
</feature>
<accession>G5BGV5</accession>
<evidence type="ECO:0000313" key="3">
    <source>
        <dbReference type="Proteomes" id="UP000006813"/>
    </source>
</evidence>
<reference evidence="2 3" key="1">
    <citation type="journal article" date="2011" name="Nature">
        <title>Genome sequencing reveals insights into physiology and longevity of the naked mole rat.</title>
        <authorList>
            <person name="Kim E.B."/>
            <person name="Fang X."/>
            <person name="Fushan A.A."/>
            <person name="Huang Z."/>
            <person name="Lobanov A.V."/>
            <person name="Han L."/>
            <person name="Marino S.M."/>
            <person name="Sun X."/>
            <person name="Turanov A.A."/>
            <person name="Yang P."/>
            <person name="Yim S.H."/>
            <person name="Zhao X."/>
            <person name="Kasaikina M.V."/>
            <person name="Stoletzki N."/>
            <person name="Peng C."/>
            <person name="Polak P."/>
            <person name="Xiong Z."/>
            <person name="Kiezun A."/>
            <person name="Zhu Y."/>
            <person name="Chen Y."/>
            <person name="Kryukov G.V."/>
            <person name="Zhang Q."/>
            <person name="Peshkin L."/>
            <person name="Yang L."/>
            <person name="Bronson R.T."/>
            <person name="Buffenstein R."/>
            <person name="Wang B."/>
            <person name="Han C."/>
            <person name="Li Q."/>
            <person name="Chen L."/>
            <person name="Zhao W."/>
            <person name="Sunyaev S.R."/>
            <person name="Park T.J."/>
            <person name="Zhang G."/>
            <person name="Wang J."/>
            <person name="Gladyshev V.N."/>
        </authorList>
    </citation>
    <scope>NUCLEOTIDE SEQUENCE [LARGE SCALE GENOMIC DNA]</scope>
</reference>
<feature type="region of interest" description="Disordered" evidence="1">
    <location>
        <begin position="1"/>
        <end position="57"/>
    </location>
</feature>
<name>G5BGV5_HETGA</name>
<organism evidence="2 3">
    <name type="scientific">Heterocephalus glaber</name>
    <name type="common">Naked mole rat</name>
    <dbReference type="NCBI Taxonomy" id="10181"/>
    <lineage>
        <taxon>Eukaryota</taxon>
        <taxon>Metazoa</taxon>
        <taxon>Chordata</taxon>
        <taxon>Craniata</taxon>
        <taxon>Vertebrata</taxon>
        <taxon>Euteleostomi</taxon>
        <taxon>Mammalia</taxon>
        <taxon>Eutheria</taxon>
        <taxon>Euarchontoglires</taxon>
        <taxon>Glires</taxon>
        <taxon>Rodentia</taxon>
        <taxon>Hystricomorpha</taxon>
        <taxon>Bathyergidae</taxon>
        <taxon>Heterocephalus</taxon>
    </lineage>
</organism>
<dbReference type="EMBL" id="JH170231">
    <property type="protein sequence ID" value="EHB08516.1"/>
    <property type="molecule type" value="Genomic_DNA"/>
</dbReference>
<gene>
    <name evidence="2" type="ORF">GW7_06019</name>
</gene>